<dbReference type="InterPro" id="IPR041613">
    <property type="entry name" value="Pept_S41_N"/>
</dbReference>
<dbReference type="Proteomes" id="UP001153642">
    <property type="component" value="Unassembled WGS sequence"/>
</dbReference>
<evidence type="ECO:0000313" key="3">
    <source>
        <dbReference type="EMBL" id="MDG3585012.1"/>
    </source>
</evidence>
<dbReference type="Gene3D" id="2.30.42.10">
    <property type="match status" value="1"/>
</dbReference>
<comment type="caution">
    <text evidence="3">The sequence shown here is derived from an EMBL/GenBank/DDBJ whole genome shotgun (WGS) entry which is preliminary data.</text>
</comment>
<protein>
    <submittedName>
        <fullName evidence="3">S41 family peptidase</fullName>
    </submittedName>
</protein>
<dbReference type="SUPFAM" id="SSF50156">
    <property type="entry name" value="PDZ domain-like"/>
    <property type="match status" value="1"/>
</dbReference>
<dbReference type="InterPro" id="IPR036034">
    <property type="entry name" value="PDZ_sf"/>
</dbReference>
<dbReference type="SUPFAM" id="SSF52096">
    <property type="entry name" value="ClpP/crotonase"/>
    <property type="match status" value="1"/>
</dbReference>
<dbReference type="InterPro" id="IPR005151">
    <property type="entry name" value="Tail-specific_protease"/>
</dbReference>
<evidence type="ECO:0000256" key="1">
    <source>
        <dbReference type="SAM" id="SignalP"/>
    </source>
</evidence>
<accession>A0ABT6FP19</accession>
<dbReference type="SMART" id="SM00228">
    <property type="entry name" value="PDZ"/>
    <property type="match status" value="1"/>
</dbReference>
<evidence type="ECO:0000313" key="4">
    <source>
        <dbReference type="Proteomes" id="UP001153642"/>
    </source>
</evidence>
<dbReference type="InterPro" id="IPR041489">
    <property type="entry name" value="PDZ_6"/>
</dbReference>
<gene>
    <name evidence="3" type="ORF">OSR52_03955</name>
</gene>
<evidence type="ECO:0000259" key="2">
    <source>
        <dbReference type="PROSITE" id="PS50106"/>
    </source>
</evidence>
<dbReference type="InterPro" id="IPR001478">
    <property type="entry name" value="PDZ"/>
</dbReference>
<organism evidence="3 4">
    <name type="scientific">Galbibacter pacificus</name>
    <dbReference type="NCBI Taxonomy" id="2996052"/>
    <lineage>
        <taxon>Bacteria</taxon>
        <taxon>Pseudomonadati</taxon>
        <taxon>Bacteroidota</taxon>
        <taxon>Flavobacteriia</taxon>
        <taxon>Flavobacteriales</taxon>
        <taxon>Flavobacteriaceae</taxon>
        <taxon>Galbibacter</taxon>
    </lineage>
</organism>
<dbReference type="PROSITE" id="PS50106">
    <property type="entry name" value="PDZ"/>
    <property type="match status" value="1"/>
</dbReference>
<dbReference type="CDD" id="cd07561">
    <property type="entry name" value="Peptidase_S41_CPP_like"/>
    <property type="match status" value="1"/>
</dbReference>
<dbReference type="EMBL" id="JAPMUA010000001">
    <property type="protein sequence ID" value="MDG3585012.1"/>
    <property type="molecule type" value="Genomic_DNA"/>
</dbReference>
<dbReference type="PANTHER" id="PTHR32060">
    <property type="entry name" value="TAIL-SPECIFIC PROTEASE"/>
    <property type="match status" value="1"/>
</dbReference>
<dbReference type="Gene3D" id="3.30.750.170">
    <property type="match status" value="1"/>
</dbReference>
<proteinExistence type="predicted"/>
<dbReference type="Pfam" id="PF03572">
    <property type="entry name" value="Peptidase_S41"/>
    <property type="match status" value="1"/>
</dbReference>
<keyword evidence="4" id="KW-1185">Reference proteome</keyword>
<reference evidence="3" key="1">
    <citation type="submission" date="2022-11" db="EMBL/GenBank/DDBJ databases">
        <title>High-quality draft genome sequence of Galbibacter sp. strain CMA-7.</title>
        <authorList>
            <person name="Wei L."/>
            <person name="Dong C."/>
            <person name="Shao Z."/>
        </authorList>
    </citation>
    <scope>NUCLEOTIDE SEQUENCE</scope>
    <source>
        <strain evidence="3">CMA-7</strain>
    </source>
</reference>
<feature type="domain" description="PDZ" evidence="2">
    <location>
        <begin position="111"/>
        <end position="166"/>
    </location>
</feature>
<dbReference type="RefSeq" id="WP_277898743.1">
    <property type="nucleotide sequence ID" value="NZ_JAPMUA010000001.1"/>
</dbReference>
<dbReference type="PANTHER" id="PTHR32060:SF30">
    <property type="entry name" value="CARBOXY-TERMINAL PROCESSING PROTEASE CTPA"/>
    <property type="match status" value="1"/>
</dbReference>
<dbReference type="Pfam" id="PF17820">
    <property type="entry name" value="PDZ_6"/>
    <property type="match status" value="1"/>
</dbReference>
<feature type="signal peptide" evidence="1">
    <location>
        <begin position="1"/>
        <end position="22"/>
    </location>
</feature>
<dbReference type="Pfam" id="PF18294">
    <property type="entry name" value="Pept_S41_N"/>
    <property type="match status" value="1"/>
</dbReference>
<dbReference type="InterPro" id="IPR029045">
    <property type="entry name" value="ClpP/crotonase-like_dom_sf"/>
</dbReference>
<keyword evidence="1" id="KW-0732">Signal</keyword>
<sequence length="498" mass="56069">MKRLLKFQWVLLCALFINFACTDRDDNPVDPPVNGEYEIQDFIWKSMNYWYYWQEDVNDLADDRFATDEEYTNFLSNYTDPEDLFNNLVYTEEDDFSWYIEDVDEQANEFRGISESYGISLAYIVRISQDSNDVVAFVGYVIPNSPASDAGIKRGDLIYKVDGTKLTVNNYQLLNNLFTEKSISLGFGEFENGAFTGNANDTDLTAVLLNENPVHYHSVIEENGKKIGYLVYNSFINTYHKELNDVFAEFKAANIDELVLDLRYNGGGSVLTAAFLASMIDGTTTTEDVFAELEFNAKRNEKEGGTYPFFDKAFIYDKTTGEYAGEDEDIQINRLTTLNRLYVIGSGYTASASEMIINGLRPFMDVILVGETTVGKNEGSITVYDSGVNYTDSENRNPNHNVGLQPIVFQIFNSEKENNYDNGFEPDIPVEEAPYAANILPFGDPNEIMLRTTLDAISGASAKSSLSRKGTLPTVAKIKGKKFSTEMYIAPGDEKFLK</sequence>
<feature type="chain" id="PRO_5045840830" evidence="1">
    <location>
        <begin position="23"/>
        <end position="498"/>
    </location>
</feature>
<name>A0ABT6FP19_9FLAO</name>
<dbReference type="Gene3D" id="3.90.226.10">
    <property type="entry name" value="2-enoyl-CoA Hydratase, Chain A, domain 1"/>
    <property type="match status" value="1"/>
</dbReference>